<dbReference type="OrthoDB" id="1302510at2759"/>
<evidence type="ECO:0000313" key="2">
    <source>
        <dbReference type="EMBL" id="KDP22698.1"/>
    </source>
</evidence>
<dbReference type="EMBL" id="KK915398">
    <property type="protein sequence ID" value="KDP22698.1"/>
    <property type="molecule type" value="Genomic_DNA"/>
</dbReference>
<feature type="region of interest" description="Disordered" evidence="1">
    <location>
        <begin position="1"/>
        <end position="51"/>
    </location>
</feature>
<proteinExistence type="predicted"/>
<name>A0A067JIT0_JATCU</name>
<dbReference type="Pfam" id="PF03004">
    <property type="entry name" value="Transposase_24"/>
    <property type="match status" value="1"/>
</dbReference>
<reference evidence="2 3" key="1">
    <citation type="journal article" date="2014" name="PLoS ONE">
        <title>Global Analysis of Gene Expression Profiles in Physic Nut (Jatropha curcas L.) Seedlings Exposed to Salt Stress.</title>
        <authorList>
            <person name="Zhang L."/>
            <person name="Zhang C."/>
            <person name="Wu P."/>
            <person name="Chen Y."/>
            <person name="Li M."/>
            <person name="Jiang H."/>
            <person name="Wu G."/>
        </authorList>
    </citation>
    <scope>NUCLEOTIDE SEQUENCE [LARGE SCALE GENOMIC DNA]</scope>
    <source>
        <strain evidence="3">cv. GZQX0401</strain>
        <tissue evidence="2">Young leaves</tissue>
    </source>
</reference>
<accession>A0A067JIT0</accession>
<evidence type="ECO:0000313" key="3">
    <source>
        <dbReference type="Proteomes" id="UP000027138"/>
    </source>
</evidence>
<dbReference type="Proteomes" id="UP000027138">
    <property type="component" value="Unassembled WGS sequence"/>
</dbReference>
<feature type="compositionally biased region" description="Polar residues" evidence="1">
    <location>
        <begin position="37"/>
        <end position="47"/>
    </location>
</feature>
<sequence length="256" mass="28236">MARGSAFDSDASNSGPHGALPSVPSSSTPLPGPVESSPASQSPNAPVSSEPRNKLSLKHFVWEEAITTMLKVVWEILCVLWYPDFTYRMRKSDKKQQCVSQEIWESWQKAWEDPAFKRKCDIFARNKRSETSGDGAGPSQHTGRLRYAIETSRLLAKKYGREPTPMEVFTYTHIKDHDGNTFVDKRALGVNENYSAARKRVISSQAGSKAESRIDELALDLEAVGGAKKRKVYGIRSQAYCGSTSASDTSAASSRP</sequence>
<keyword evidence="3" id="KW-1185">Reference proteome</keyword>
<protein>
    <submittedName>
        <fullName evidence="2">Uncharacterized protein</fullName>
    </submittedName>
</protein>
<gene>
    <name evidence="2" type="ORF">JCGZ_02533</name>
</gene>
<evidence type="ECO:0000256" key="1">
    <source>
        <dbReference type="SAM" id="MobiDB-lite"/>
    </source>
</evidence>
<dbReference type="InterPro" id="IPR004252">
    <property type="entry name" value="Probable_transposase_24"/>
</dbReference>
<dbReference type="AlphaFoldDB" id="A0A067JIT0"/>
<feature type="compositionally biased region" description="Low complexity" evidence="1">
    <location>
        <begin position="20"/>
        <end position="29"/>
    </location>
</feature>
<organism evidence="2 3">
    <name type="scientific">Jatropha curcas</name>
    <name type="common">Barbados nut</name>
    <dbReference type="NCBI Taxonomy" id="180498"/>
    <lineage>
        <taxon>Eukaryota</taxon>
        <taxon>Viridiplantae</taxon>
        <taxon>Streptophyta</taxon>
        <taxon>Embryophyta</taxon>
        <taxon>Tracheophyta</taxon>
        <taxon>Spermatophyta</taxon>
        <taxon>Magnoliopsida</taxon>
        <taxon>eudicotyledons</taxon>
        <taxon>Gunneridae</taxon>
        <taxon>Pentapetalae</taxon>
        <taxon>rosids</taxon>
        <taxon>fabids</taxon>
        <taxon>Malpighiales</taxon>
        <taxon>Euphorbiaceae</taxon>
        <taxon>Crotonoideae</taxon>
        <taxon>Jatropheae</taxon>
        <taxon>Jatropha</taxon>
    </lineage>
</organism>